<evidence type="ECO:0000259" key="5">
    <source>
        <dbReference type="PROSITE" id="PS50158"/>
    </source>
</evidence>
<keyword evidence="3" id="KW-0863">Zinc-finger</keyword>
<dbReference type="PROSITE" id="PS50158">
    <property type="entry name" value="ZF_CCHC"/>
    <property type="match status" value="1"/>
</dbReference>
<evidence type="ECO:0000256" key="4">
    <source>
        <dbReference type="SAM" id="MobiDB-lite"/>
    </source>
</evidence>
<dbReference type="InterPro" id="IPR001878">
    <property type="entry name" value="Znf_CCHC"/>
</dbReference>
<evidence type="ECO:0000313" key="6">
    <source>
        <dbReference type="Proteomes" id="UP000504617"/>
    </source>
</evidence>
<dbReference type="PANTHER" id="PTHR37984:SF12">
    <property type="entry name" value="RIBONUCLEASE H"/>
    <property type="match status" value="1"/>
</dbReference>
<dbReference type="PANTHER" id="PTHR37984">
    <property type="entry name" value="PROTEIN CBG26694"/>
    <property type="match status" value="1"/>
</dbReference>
<feature type="compositionally biased region" description="Low complexity" evidence="4">
    <location>
        <begin position="165"/>
        <end position="176"/>
    </location>
</feature>
<dbReference type="InterPro" id="IPR043128">
    <property type="entry name" value="Rev_trsase/Diguanyl_cyclase"/>
</dbReference>
<reference evidence="7" key="1">
    <citation type="submission" date="2025-08" db="UniProtKB">
        <authorList>
            <consortium name="RefSeq"/>
        </authorList>
    </citation>
    <scope>IDENTIFICATION</scope>
    <source>
        <tissue evidence="7">Skeletal muscle</tissue>
    </source>
</reference>
<dbReference type="Proteomes" id="UP000504617">
    <property type="component" value="Unplaced"/>
</dbReference>
<dbReference type="Gene3D" id="3.10.10.10">
    <property type="entry name" value="HIV Type 1 Reverse Transcriptase, subunit A, domain 1"/>
    <property type="match status" value="1"/>
</dbReference>
<dbReference type="InterPro" id="IPR050951">
    <property type="entry name" value="Retrovirus_Pol_polyprotein"/>
</dbReference>
<dbReference type="GO" id="GO:0004523">
    <property type="term" value="F:RNA-DNA hybrid ribonuclease activity"/>
    <property type="evidence" value="ECO:0007669"/>
    <property type="project" value="UniProtKB-EC"/>
</dbReference>
<protein>
    <recommendedName>
        <fullName evidence="2">ribonuclease H</fullName>
        <ecNumber evidence="2">3.1.26.4</ecNumber>
    </recommendedName>
</protein>
<feature type="domain" description="CCHC-type" evidence="5">
    <location>
        <begin position="136"/>
        <end position="151"/>
    </location>
</feature>
<proteinExistence type="inferred from homology"/>
<dbReference type="GO" id="GO:0008270">
    <property type="term" value="F:zinc ion binding"/>
    <property type="evidence" value="ECO:0007669"/>
    <property type="project" value="UniProtKB-KW"/>
</dbReference>
<accession>A0A6I9XWI1</accession>
<dbReference type="OrthoDB" id="9906564at2759"/>
<dbReference type="KEGG" id="tsr:106545930"/>
<gene>
    <name evidence="7" type="primary">LOC106545930</name>
</gene>
<dbReference type="SUPFAM" id="SSF56672">
    <property type="entry name" value="DNA/RNA polymerases"/>
    <property type="match status" value="1"/>
</dbReference>
<name>A0A6I9XWI1_9SAUR</name>
<dbReference type="SUPFAM" id="SSF50630">
    <property type="entry name" value="Acid proteases"/>
    <property type="match status" value="1"/>
</dbReference>
<dbReference type="Gene3D" id="3.30.70.270">
    <property type="match status" value="1"/>
</dbReference>
<evidence type="ECO:0000256" key="2">
    <source>
        <dbReference type="ARBA" id="ARBA00012180"/>
    </source>
</evidence>
<dbReference type="AlphaFoldDB" id="A0A6I9XWI1"/>
<dbReference type="CDD" id="cd01647">
    <property type="entry name" value="RT_LTR"/>
    <property type="match status" value="1"/>
</dbReference>
<dbReference type="RefSeq" id="XP_013918131.1">
    <property type="nucleotide sequence ID" value="XM_014062656.1"/>
</dbReference>
<comment type="similarity">
    <text evidence="1">Belongs to the beta type-B retroviral polymerase family. HERV class-II K(HML-2) pol subfamily.</text>
</comment>
<evidence type="ECO:0000256" key="1">
    <source>
        <dbReference type="ARBA" id="ARBA00010879"/>
    </source>
</evidence>
<dbReference type="SMART" id="SM00343">
    <property type="entry name" value="ZnF_C2HC"/>
    <property type="match status" value="1"/>
</dbReference>
<organism evidence="6 7">
    <name type="scientific">Thamnophis sirtalis</name>
    <dbReference type="NCBI Taxonomy" id="35019"/>
    <lineage>
        <taxon>Eukaryota</taxon>
        <taxon>Metazoa</taxon>
        <taxon>Chordata</taxon>
        <taxon>Craniata</taxon>
        <taxon>Vertebrata</taxon>
        <taxon>Euteleostomi</taxon>
        <taxon>Lepidosauria</taxon>
        <taxon>Squamata</taxon>
        <taxon>Bifurcata</taxon>
        <taxon>Unidentata</taxon>
        <taxon>Episquamata</taxon>
        <taxon>Toxicofera</taxon>
        <taxon>Serpentes</taxon>
        <taxon>Colubroidea</taxon>
        <taxon>Colubridae</taxon>
        <taxon>Natricinae</taxon>
        <taxon>Thamnophis</taxon>
    </lineage>
</organism>
<sequence>MISQYVAELRAAAINCEFADLEDALLEQFIYGLLDINLHRRILSRTELSMKIAVDEACAYEMTGQSTPDVRRFPLSAMPALPHSAVHCQMMVNDPYADAASSVDRLRSLPSQDGGVCLSCGGHHSRASYRFRTALCRKCGKKGHIAAVCRSTPGDARNPRPPPSASSAPPAAFRRQPPGPSATRLGWYAVSNPGPPVPDWLPDSAASSYGGQGKMHLHVLLTGRPCRMELDMGSARTIMSWDTLRALLPTLTPSQLSPADCLLRDYQGNPIPILVCGYFPVQFGKLLLPLVVVKSPLASLMGLDWFRAFGLSIAGINSLRLASSLDSLLSEFDDIFSDALGCYKGNPISLNLDPMVAPIRLKARRVPFALRARVDAEIDKLISQGILEPVDHAPWETPIVPLKSDGSLRVCADYKATLNKALQAHPYPVPIVQHVLQSLGQGKIFAKLDLAQAYQQLLVDEASATAQTIVTYRGAFKCRRLQFGVSEAPSIFQGLMERVLHGIPGVVPYFDNVMIAAPDQSGLVKTLRAVLSRF</sequence>
<keyword evidence="3" id="KW-0862">Zinc</keyword>
<dbReference type="InterPro" id="IPR000477">
    <property type="entry name" value="RT_dom"/>
</dbReference>
<keyword evidence="6" id="KW-1185">Reference proteome</keyword>
<dbReference type="GeneID" id="106545930"/>
<dbReference type="Pfam" id="PF00078">
    <property type="entry name" value="RVT_1"/>
    <property type="match status" value="1"/>
</dbReference>
<evidence type="ECO:0000313" key="7">
    <source>
        <dbReference type="RefSeq" id="XP_013918131.1"/>
    </source>
</evidence>
<dbReference type="InterPro" id="IPR021109">
    <property type="entry name" value="Peptidase_aspartic_dom_sf"/>
</dbReference>
<keyword evidence="3" id="KW-0479">Metal-binding</keyword>
<evidence type="ECO:0000256" key="3">
    <source>
        <dbReference type="PROSITE-ProRule" id="PRU00047"/>
    </source>
</evidence>
<dbReference type="InterPro" id="IPR043502">
    <property type="entry name" value="DNA/RNA_pol_sf"/>
</dbReference>
<dbReference type="EC" id="3.1.26.4" evidence="2"/>
<feature type="region of interest" description="Disordered" evidence="4">
    <location>
        <begin position="150"/>
        <end position="179"/>
    </location>
</feature>
<dbReference type="Gene3D" id="2.40.70.10">
    <property type="entry name" value="Acid Proteases"/>
    <property type="match status" value="1"/>
</dbReference>
<dbReference type="GO" id="GO:0003676">
    <property type="term" value="F:nucleic acid binding"/>
    <property type="evidence" value="ECO:0007669"/>
    <property type="project" value="InterPro"/>
</dbReference>